<evidence type="ECO:0000256" key="5">
    <source>
        <dbReference type="ARBA" id="ARBA00022801"/>
    </source>
</evidence>
<protein>
    <submittedName>
        <fullName evidence="9">Accessory gene regulator protein B</fullName>
        <ecNumber evidence="9">3.4.-.-</ecNumber>
    </submittedName>
</protein>
<feature type="transmembrane region" description="Helical" evidence="8">
    <location>
        <begin position="77"/>
        <end position="94"/>
    </location>
</feature>
<feature type="transmembrane region" description="Helical" evidence="8">
    <location>
        <begin position="138"/>
        <end position="163"/>
    </location>
</feature>
<accession>A0ABM8VT38</accession>
<dbReference type="Proteomes" id="UP000730618">
    <property type="component" value="Unassembled WGS sequence"/>
</dbReference>
<dbReference type="GO" id="GO:0016787">
    <property type="term" value="F:hydrolase activity"/>
    <property type="evidence" value="ECO:0007669"/>
    <property type="project" value="UniProtKB-KW"/>
</dbReference>
<keyword evidence="1" id="KW-1003">Cell membrane</keyword>
<reference evidence="9 10" key="1">
    <citation type="submission" date="2021-06" db="EMBL/GenBank/DDBJ databases">
        <authorList>
            <person name="Criscuolo A."/>
        </authorList>
    </citation>
    <scope>NUCLEOTIDE SEQUENCE [LARGE SCALE GENOMIC DNA]</scope>
    <source>
        <strain evidence="10">CIP 111802</strain>
    </source>
</reference>
<name>A0ABM8VT38_9BACL</name>
<dbReference type="InterPro" id="IPR006741">
    <property type="entry name" value="AgrB"/>
</dbReference>
<evidence type="ECO:0000256" key="8">
    <source>
        <dbReference type="SAM" id="Phobius"/>
    </source>
</evidence>
<evidence type="ECO:0000313" key="9">
    <source>
        <dbReference type="EMBL" id="CAG7657380.1"/>
    </source>
</evidence>
<keyword evidence="3" id="KW-0645">Protease</keyword>
<gene>
    <name evidence="9" type="primary">agrB_2</name>
    <name evidence="9" type="ORF">PAECIP111802_06712</name>
</gene>
<keyword evidence="5 9" id="KW-0378">Hydrolase</keyword>
<evidence type="ECO:0000256" key="6">
    <source>
        <dbReference type="ARBA" id="ARBA00022989"/>
    </source>
</evidence>
<evidence type="ECO:0000256" key="4">
    <source>
        <dbReference type="ARBA" id="ARBA00022692"/>
    </source>
</evidence>
<proteinExistence type="predicted"/>
<keyword evidence="7 8" id="KW-0472">Membrane</keyword>
<dbReference type="SMART" id="SM00793">
    <property type="entry name" value="AgrB"/>
    <property type="match status" value="1"/>
</dbReference>
<organism evidence="9 10">
    <name type="scientific">Paenibacillus allorhizosphaerae</name>
    <dbReference type="NCBI Taxonomy" id="2849866"/>
    <lineage>
        <taxon>Bacteria</taxon>
        <taxon>Bacillati</taxon>
        <taxon>Bacillota</taxon>
        <taxon>Bacilli</taxon>
        <taxon>Bacillales</taxon>
        <taxon>Paenibacillaceae</taxon>
        <taxon>Paenibacillus</taxon>
    </lineage>
</organism>
<evidence type="ECO:0000256" key="3">
    <source>
        <dbReference type="ARBA" id="ARBA00022670"/>
    </source>
</evidence>
<feature type="transmembrane region" description="Helical" evidence="8">
    <location>
        <begin position="101"/>
        <end position="118"/>
    </location>
</feature>
<dbReference type="Pfam" id="PF04647">
    <property type="entry name" value="AgrB"/>
    <property type="match status" value="1"/>
</dbReference>
<evidence type="ECO:0000256" key="1">
    <source>
        <dbReference type="ARBA" id="ARBA00022475"/>
    </source>
</evidence>
<dbReference type="EMBL" id="CAJVCE010000034">
    <property type="protein sequence ID" value="CAG7657380.1"/>
    <property type="molecule type" value="Genomic_DNA"/>
</dbReference>
<feature type="transmembrane region" description="Helical" evidence="8">
    <location>
        <begin position="27"/>
        <end position="48"/>
    </location>
</feature>
<evidence type="ECO:0000256" key="2">
    <source>
        <dbReference type="ARBA" id="ARBA00022654"/>
    </source>
</evidence>
<evidence type="ECO:0000313" key="10">
    <source>
        <dbReference type="Proteomes" id="UP000730618"/>
    </source>
</evidence>
<comment type="caution">
    <text evidence="9">The sequence shown here is derived from an EMBL/GenBank/DDBJ whole genome shotgun (WGS) entry which is preliminary data.</text>
</comment>
<keyword evidence="2" id="KW-0673">Quorum sensing</keyword>
<sequence>MNLIDRSATRIAKTIRENYPQAASEQVLVYALSLSINSILAISTTLFISYFTNHFLESITTIGCFLLLRYFSGGVHLNSSLACCLVTILVLTVLTHLSFNYVFLGLIFDIISIIILYLKAPHGIQDVSRINPKYYPVLKWFCILFVSSNFIIHSPLLSATFLVQTLTLTRIGNSLFILLERR</sequence>
<evidence type="ECO:0000256" key="7">
    <source>
        <dbReference type="ARBA" id="ARBA00023136"/>
    </source>
</evidence>
<dbReference type="RefSeq" id="WP_218102885.1">
    <property type="nucleotide sequence ID" value="NZ_CAJVCE010000034.1"/>
</dbReference>
<keyword evidence="4 8" id="KW-0812">Transmembrane</keyword>
<keyword evidence="10" id="KW-1185">Reference proteome</keyword>
<keyword evidence="6 8" id="KW-1133">Transmembrane helix</keyword>
<dbReference type="EC" id="3.4.-.-" evidence="9"/>